<dbReference type="InterPro" id="IPR043129">
    <property type="entry name" value="ATPase_NBD"/>
</dbReference>
<gene>
    <name evidence="4" type="ORF">Din_000483</name>
</gene>
<reference evidence="4" key="1">
    <citation type="submission" date="2019-08" db="EMBL/GenBank/DDBJ databases">
        <title>Reference gene set and small RNA set construction with multiple tissues from Davidia involucrata Baill.</title>
        <authorList>
            <person name="Yang H."/>
            <person name="Zhou C."/>
            <person name="Li G."/>
            <person name="Wang J."/>
            <person name="Gao P."/>
            <person name="Wang M."/>
            <person name="Wang R."/>
            <person name="Zhao Y."/>
        </authorList>
    </citation>
    <scope>NUCLEOTIDE SEQUENCE</scope>
    <source>
        <tissue evidence="4">Mixed with DoveR01_LX</tissue>
    </source>
</reference>
<protein>
    <submittedName>
        <fullName evidence="4">Uncharacterized protein</fullName>
    </submittedName>
</protein>
<dbReference type="SUPFAM" id="SSF53067">
    <property type="entry name" value="Actin-like ATPase domain"/>
    <property type="match status" value="2"/>
</dbReference>
<sequence length="638" mass="70057">MPSYRSLRTLLQGFQSFEGINLGYSVYLKRWAGAVRTISNKPHADDVIGIDLGTTNSRLAVMEGQVPIVIDSAIGLATPSFVAVSGEEKYLVGEIAKCHALADPSKMLFKMKNLIGKRFDDPEVQKLKSMVPYKIFEGSNGAALIEASNQQFSPTQVYAFILGEMKKSAEAYLKRPISKAVIAVPMYFSVPQRKETELAGKKAGLDVLGIIDEPIAAALSSGNGLIAVFDLGGGKFDVSILEISQGVIRVKARNGDSFLGGDEFDRALLEHLVEEIRSVHSVDVTADRVTIMRLREAAEKAKVELSYSTEAVICDIFGTELGPKSVKITITRSKFEDIVDHLVERIKFHCQNCLKDAGISVDEVDEVILVGGMTSVPRVQQIVQECFRKFPSTMMNPEEAVAVGATIQAGLIMTDQKRLLPGVTPLSLGIETLGGTFARIINRNSRIPIKGSRIFSTECDNQRSVCFRILQGEREMASDNMFLGELEFTGIPPVPQGMPRIELTFDIGINGILSVCAKHKGREQVARFQLTLGLDEEYVRGMVKEGILYGWRDKKKYTLARVRSMAAIMIGKVETILHNKPTIPEELHGRALSALADLRAAMESENPHMTVSRIVAAESVAEDALWWGVPDESSDDDF</sequence>
<evidence type="ECO:0000313" key="4">
    <source>
        <dbReference type="EMBL" id="MPA31042.1"/>
    </source>
</evidence>
<dbReference type="SUPFAM" id="SSF100920">
    <property type="entry name" value="Heat shock protein 70kD (HSP70), peptide-binding domain"/>
    <property type="match status" value="1"/>
</dbReference>
<dbReference type="InterPro" id="IPR018181">
    <property type="entry name" value="Heat_shock_70_CS"/>
</dbReference>
<dbReference type="GO" id="GO:0005524">
    <property type="term" value="F:ATP binding"/>
    <property type="evidence" value="ECO:0007669"/>
    <property type="project" value="UniProtKB-KW"/>
</dbReference>
<dbReference type="PROSITE" id="PS00297">
    <property type="entry name" value="HSP70_1"/>
    <property type="match status" value="1"/>
</dbReference>
<dbReference type="AlphaFoldDB" id="A0A5B6YH18"/>
<evidence type="ECO:0000256" key="3">
    <source>
        <dbReference type="RuleBase" id="RU003322"/>
    </source>
</evidence>
<dbReference type="PRINTS" id="PR00301">
    <property type="entry name" value="HEATSHOCK70"/>
</dbReference>
<keyword evidence="1 3" id="KW-0547">Nucleotide-binding</keyword>
<dbReference type="Gene3D" id="3.30.420.40">
    <property type="match status" value="2"/>
</dbReference>
<dbReference type="Gene3D" id="2.60.34.10">
    <property type="entry name" value="Substrate Binding Domain Of DNAk, Chain A, domain 1"/>
    <property type="match status" value="1"/>
</dbReference>
<dbReference type="Pfam" id="PF00012">
    <property type="entry name" value="HSP70"/>
    <property type="match status" value="1"/>
</dbReference>
<dbReference type="FunFam" id="3.30.30.30:FF:000003">
    <property type="entry name" value="Heat shock protein 9"/>
    <property type="match status" value="1"/>
</dbReference>
<name>A0A5B6YH18_DAVIN</name>
<organism evidence="4">
    <name type="scientific">Davidia involucrata</name>
    <name type="common">Dove tree</name>
    <dbReference type="NCBI Taxonomy" id="16924"/>
    <lineage>
        <taxon>Eukaryota</taxon>
        <taxon>Viridiplantae</taxon>
        <taxon>Streptophyta</taxon>
        <taxon>Embryophyta</taxon>
        <taxon>Tracheophyta</taxon>
        <taxon>Spermatophyta</taxon>
        <taxon>Magnoliopsida</taxon>
        <taxon>eudicotyledons</taxon>
        <taxon>Gunneridae</taxon>
        <taxon>Pentapetalae</taxon>
        <taxon>asterids</taxon>
        <taxon>Cornales</taxon>
        <taxon>Nyssaceae</taxon>
        <taxon>Davidia</taxon>
    </lineage>
</organism>
<dbReference type="FunFam" id="3.90.640.10:FF:000003">
    <property type="entry name" value="Molecular chaperone DnaK"/>
    <property type="match status" value="1"/>
</dbReference>
<accession>A0A5B6YH18</accession>
<dbReference type="EMBL" id="GHES01000483">
    <property type="protein sequence ID" value="MPA31042.1"/>
    <property type="molecule type" value="Transcribed_RNA"/>
</dbReference>
<comment type="similarity">
    <text evidence="3">Belongs to the heat shock protein 70 family.</text>
</comment>
<keyword evidence="2 3" id="KW-0067">ATP-binding</keyword>
<dbReference type="GO" id="GO:0140662">
    <property type="term" value="F:ATP-dependent protein folding chaperone"/>
    <property type="evidence" value="ECO:0007669"/>
    <property type="project" value="InterPro"/>
</dbReference>
<dbReference type="InterPro" id="IPR013126">
    <property type="entry name" value="Hsp_70_fam"/>
</dbReference>
<dbReference type="InterPro" id="IPR029047">
    <property type="entry name" value="HSP70_peptide-bd_sf"/>
</dbReference>
<dbReference type="Gene3D" id="3.90.640.10">
    <property type="entry name" value="Actin, Chain A, domain 4"/>
    <property type="match status" value="1"/>
</dbReference>
<proteinExistence type="inferred from homology"/>
<evidence type="ECO:0000256" key="1">
    <source>
        <dbReference type="ARBA" id="ARBA00022741"/>
    </source>
</evidence>
<evidence type="ECO:0000256" key="2">
    <source>
        <dbReference type="ARBA" id="ARBA00022840"/>
    </source>
</evidence>
<dbReference type="PANTHER" id="PTHR19375">
    <property type="entry name" value="HEAT SHOCK PROTEIN 70KDA"/>
    <property type="match status" value="1"/>
</dbReference>